<accession>A0A6C0J7B4</accession>
<feature type="region of interest" description="Disordered" evidence="1">
    <location>
        <begin position="58"/>
        <end position="114"/>
    </location>
</feature>
<feature type="compositionally biased region" description="Basic and acidic residues" evidence="1">
    <location>
        <begin position="60"/>
        <end position="69"/>
    </location>
</feature>
<evidence type="ECO:0000256" key="1">
    <source>
        <dbReference type="SAM" id="MobiDB-lite"/>
    </source>
</evidence>
<protein>
    <submittedName>
        <fullName evidence="2">Uncharacterized protein</fullName>
    </submittedName>
</protein>
<proteinExistence type="predicted"/>
<sequence length="129" mass="14697">MEFNTQQLARQITNIGERKSSCTYDKKFIHEFVNEIEKQGVSVDMHTRDGLCYVSMSPKNVDENKETETSSRSTSDRITPNRSTPTRITSNISTSNISTSNISTSNISTPSRSTPNRIYSMARWKYNTM</sequence>
<reference evidence="2" key="1">
    <citation type="journal article" date="2020" name="Nature">
        <title>Giant virus diversity and host interactions through global metagenomics.</title>
        <authorList>
            <person name="Schulz F."/>
            <person name="Roux S."/>
            <person name="Paez-Espino D."/>
            <person name="Jungbluth S."/>
            <person name="Walsh D.A."/>
            <person name="Denef V.J."/>
            <person name="McMahon K.D."/>
            <person name="Konstantinidis K.T."/>
            <person name="Eloe-Fadrosh E.A."/>
            <person name="Kyrpides N.C."/>
            <person name="Woyke T."/>
        </authorList>
    </citation>
    <scope>NUCLEOTIDE SEQUENCE</scope>
    <source>
        <strain evidence="2">GVMAG-M-3300025860-20</strain>
    </source>
</reference>
<dbReference type="AlphaFoldDB" id="A0A6C0J7B4"/>
<evidence type="ECO:0000313" key="2">
    <source>
        <dbReference type="EMBL" id="QHU00477.1"/>
    </source>
</evidence>
<organism evidence="2">
    <name type="scientific">viral metagenome</name>
    <dbReference type="NCBI Taxonomy" id="1070528"/>
    <lineage>
        <taxon>unclassified sequences</taxon>
        <taxon>metagenomes</taxon>
        <taxon>organismal metagenomes</taxon>
    </lineage>
</organism>
<name>A0A6C0J7B4_9ZZZZ</name>
<dbReference type="EMBL" id="MN740327">
    <property type="protein sequence ID" value="QHU00477.1"/>
    <property type="molecule type" value="Genomic_DNA"/>
</dbReference>
<feature type="compositionally biased region" description="Low complexity" evidence="1">
    <location>
        <begin position="70"/>
        <end position="114"/>
    </location>
</feature>